<accession>A0A9K3PZA7</accession>
<evidence type="ECO:0000313" key="2">
    <source>
        <dbReference type="EMBL" id="KAG7364585.1"/>
    </source>
</evidence>
<dbReference type="AlphaFoldDB" id="A0A9K3PZA7"/>
<name>A0A9K3PZA7_9STRA</name>
<evidence type="ECO:0000259" key="1">
    <source>
        <dbReference type="PROSITE" id="PS51670"/>
    </source>
</evidence>
<feature type="domain" description="ShKT" evidence="1">
    <location>
        <begin position="141"/>
        <end position="175"/>
    </location>
</feature>
<feature type="domain" description="ShKT" evidence="1">
    <location>
        <begin position="93"/>
        <end position="127"/>
    </location>
</feature>
<dbReference type="OrthoDB" id="6132182at2759"/>
<protein>
    <submittedName>
        <fullName evidence="2">ShK domain-like protein</fullName>
    </submittedName>
</protein>
<gene>
    <name evidence="2" type="ORF">IV203_037787</name>
</gene>
<reference evidence="2" key="2">
    <citation type="submission" date="2021-04" db="EMBL/GenBank/DDBJ databases">
        <authorList>
            <person name="Podell S."/>
        </authorList>
    </citation>
    <scope>NUCLEOTIDE SEQUENCE</scope>
    <source>
        <strain evidence="2">Hildebrandi</strain>
    </source>
</reference>
<proteinExistence type="predicted"/>
<dbReference type="SMART" id="SM00254">
    <property type="entry name" value="ShKT"/>
    <property type="match status" value="3"/>
</dbReference>
<dbReference type="InterPro" id="IPR003582">
    <property type="entry name" value="ShKT_dom"/>
</dbReference>
<dbReference type="EMBL" id="JAGRRH010000009">
    <property type="protein sequence ID" value="KAG7364585.1"/>
    <property type="molecule type" value="Genomic_DNA"/>
</dbReference>
<dbReference type="Pfam" id="PF01549">
    <property type="entry name" value="ShK"/>
    <property type="match status" value="3"/>
</dbReference>
<dbReference type="Proteomes" id="UP000693970">
    <property type="component" value="Unassembled WGS sequence"/>
</dbReference>
<sequence length="542" mass="61580">MNRMFSKPPNEIGLYSHMYMSLDTEQKSPSWQKKSRRDATYLSIKQNFLSLIILSSIIRPLAASGMGEWYHECNDGNCDYGSRGNAALSSSKCRDDDEQCATYARLGECFASPGYMNINCRRSCGLCQDNENDWDQEDDSCFDKHSNCERWSDEMECYANPAYMSGACPASCGLCLNPKDLRKQGLTEDEIRLKQKFTETDLGLWQSIPKDSNEDTVRMRIKEMGLYIRKLHQENRLGRGTACNNQYHDCAKWATDTSTNCESNIDFMISYCSLVCKYCHVVEQYHTCRQKKRTESIEPFHDVDSVRRHLMTNLKDASNLLEGSCAADNPTQDGNVAEWIVSLKWSDLWGTEAAVSSTTADLMQMLTADEMEWVDTVDHNDIAAISFDGNNPPDRSGQILTASHQMNEKAPYQALVARISNTLNVPQQNLEVEFVRYQRGERHASHADYRLHDTWKSSGIRVLSLYLVLQRADKGGNFGFPSLNWLLVENPEILVWPNIHVDGESVKPISTMQSEQLPVVEGELYAAHVWVHEYSIGSDETC</sequence>
<reference evidence="2" key="1">
    <citation type="journal article" date="2021" name="Sci. Rep.">
        <title>Diploid genomic architecture of Nitzschia inconspicua, an elite biomass production diatom.</title>
        <authorList>
            <person name="Oliver A."/>
            <person name="Podell S."/>
            <person name="Pinowska A."/>
            <person name="Traller J.C."/>
            <person name="Smith S.R."/>
            <person name="McClure R."/>
            <person name="Beliaev A."/>
            <person name="Bohutskyi P."/>
            <person name="Hill E.A."/>
            <person name="Rabines A."/>
            <person name="Zheng H."/>
            <person name="Allen L.Z."/>
            <person name="Kuo A."/>
            <person name="Grigoriev I.V."/>
            <person name="Allen A.E."/>
            <person name="Hazlebeck D."/>
            <person name="Allen E.E."/>
        </authorList>
    </citation>
    <scope>NUCLEOTIDE SEQUENCE</scope>
    <source>
        <strain evidence="2">Hildebrandi</strain>
    </source>
</reference>
<comment type="caution">
    <text evidence="2">The sequence shown here is derived from an EMBL/GenBank/DDBJ whole genome shotgun (WGS) entry which is preliminary data.</text>
</comment>
<evidence type="ECO:0000313" key="3">
    <source>
        <dbReference type="Proteomes" id="UP000693970"/>
    </source>
</evidence>
<dbReference type="PROSITE" id="PS51670">
    <property type="entry name" value="SHKT"/>
    <property type="match status" value="2"/>
</dbReference>
<keyword evidence="3" id="KW-1185">Reference proteome</keyword>
<organism evidence="2 3">
    <name type="scientific">Nitzschia inconspicua</name>
    <dbReference type="NCBI Taxonomy" id="303405"/>
    <lineage>
        <taxon>Eukaryota</taxon>
        <taxon>Sar</taxon>
        <taxon>Stramenopiles</taxon>
        <taxon>Ochrophyta</taxon>
        <taxon>Bacillariophyta</taxon>
        <taxon>Bacillariophyceae</taxon>
        <taxon>Bacillariophycidae</taxon>
        <taxon>Bacillariales</taxon>
        <taxon>Bacillariaceae</taxon>
        <taxon>Nitzschia</taxon>
    </lineage>
</organism>